<dbReference type="GO" id="GO:0035513">
    <property type="term" value="P:oxidative RNA demethylation"/>
    <property type="evidence" value="ECO:0007669"/>
    <property type="project" value="TreeGrafter"/>
</dbReference>
<dbReference type="InterPro" id="IPR005123">
    <property type="entry name" value="Oxoglu/Fe-dep_dioxygenase_dom"/>
</dbReference>
<evidence type="ECO:0000259" key="7">
    <source>
        <dbReference type="PROSITE" id="PS51471"/>
    </source>
</evidence>
<feature type="binding site" evidence="5">
    <location>
        <position position="126"/>
    </location>
    <ligand>
        <name>substrate</name>
    </ligand>
</feature>
<feature type="binding site" evidence="5">
    <location>
        <position position="64"/>
    </location>
    <ligand>
        <name>substrate</name>
    </ligand>
</feature>
<evidence type="ECO:0000256" key="6">
    <source>
        <dbReference type="PIRSR" id="PIRSR604574-2"/>
    </source>
</evidence>
<feature type="binding site" evidence="6">
    <location>
        <position position="178"/>
    </location>
    <ligand>
        <name>Fe cation</name>
        <dbReference type="ChEBI" id="CHEBI:24875"/>
        <note>catalytic</note>
    </ligand>
</feature>
<dbReference type="GO" id="GO:0008198">
    <property type="term" value="F:ferrous iron binding"/>
    <property type="evidence" value="ECO:0007669"/>
    <property type="project" value="TreeGrafter"/>
</dbReference>
<feature type="binding site" evidence="6">
    <location>
        <position position="122"/>
    </location>
    <ligand>
        <name>Fe cation</name>
        <dbReference type="ChEBI" id="CHEBI:24875"/>
        <note>catalytic</note>
    </ligand>
</feature>
<gene>
    <name evidence="8" type="ORF">A3843_08870</name>
</gene>
<dbReference type="InterPro" id="IPR027450">
    <property type="entry name" value="AlkB-like"/>
</dbReference>
<feature type="binding site" evidence="5">
    <location>
        <position position="152"/>
    </location>
    <ligand>
        <name>substrate</name>
    </ligand>
</feature>
<feature type="binding site" evidence="5">
    <location>
        <begin position="196"/>
        <end position="202"/>
    </location>
    <ligand>
        <name>2-oxoglutarate</name>
        <dbReference type="ChEBI" id="CHEBI:16810"/>
    </ligand>
</feature>
<dbReference type="Pfam" id="PF13532">
    <property type="entry name" value="2OG-FeII_Oxy_2"/>
    <property type="match status" value="1"/>
</dbReference>
<dbReference type="PROSITE" id="PS51471">
    <property type="entry name" value="FE2OG_OXY"/>
    <property type="match status" value="1"/>
</dbReference>
<dbReference type="SUPFAM" id="SSF51197">
    <property type="entry name" value="Clavaminate synthase-like"/>
    <property type="match status" value="1"/>
</dbReference>
<evidence type="ECO:0000313" key="9">
    <source>
        <dbReference type="Proteomes" id="UP000185783"/>
    </source>
</evidence>
<protein>
    <submittedName>
        <fullName evidence="8">Alkylated DNA repair dioxygenase</fullName>
    </submittedName>
</protein>
<dbReference type="GO" id="GO:0035516">
    <property type="term" value="F:broad specificity oxidative DNA demethylase activity"/>
    <property type="evidence" value="ECO:0007669"/>
    <property type="project" value="TreeGrafter"/>
</dbReference>
<keyword evidence="3" id="KW-0560">Oxidoreductase</keyword>
<organism evidence="8 9">
    <name type="scientific">Pseudovibrio exalbescens</name>
    <dbReference type="NCBI Taxonomy" id="197461"/>
    <lineage>
        <taxon>Bacteria</taxon>
        <taxon>Pseudomonadati</taxon>
        <taxon>Pseudomonadota</taxon>
        <taxon>Alphaproteobacteria</taxon>
        <taxon>Hyphomicrobiales</taxon>
        <taxon>Stappiaceae</taxon>
        <taxon>Pseudovibrio</taxon>
    </lineage>
</organism>
<accession>A0A1U7JIG9</accession>
<evidence type="ECO:0000256" key="2">
    <source>
        <dbReference type="ARBA" id="ARBA00022964"/>
    </source>
</evidence>
<feature type="binding site" evidence="5">
    <location>
        <begin position="71"/>
        <end position="73"/>
    </location>
    <ligand>
        <name>substrate</name>
    </ligand>
</feature>
<keyword evidence="1 6" id="KW-0479">Metal-binding</keyword>
<dbReference type="EMBL" id="LVVZ01000014">
    <property type="protein sequence ID" value="OKL44488.1"/>
    <property type="molecule type" value="Genomic_DNA"/>
</dbReference>
<dbReference type="Gene3D" id="2.60.120.590">
    <property type="entry name" value="Alpha-ketoglutarate-dependent dioxygenase AlkB-like"/>
    <property type="match status" value="1"/>
</dbReference>
<keyword evidence="9" id="KW-1185">Reference proteome</keyword>
<evidence type="ECO:0000313" key="8">
    <source>
        <dbReference type="EMBL" id="OKL44488.1"/>
    </source>
</evidence>
<evidence type="ECO:0000256" key="1">
    <source>
        <dbReference type="ARBA" id="ARBA00022723"/>
    </source>
</evidence>
<dbReference type="RefSeq" id="WP_036488378.1">
    <property type="nucleotide sequence ID" value="NZ_LVVZ01000014.1"/>
</dbReference>
<dbReference type="GO" id="GO:0005737">
    <property type="term" value="C:cytoplasm"/>
    <property type="evidence" value="ECO:0007669"/>
    <property type="project" value="TreeGrafter"/>
</dbReference>
<dbReference type="GO" id="GO:0035515">
    <property type="term" value="F:oxidative RNA demethylase activity"/>
    <property type="evidence" value="ECO:0007669"/>
    <property type="project" value="TreeGrafter"/>
</dbReference>
<keyword evidence="2 8" id="KW-0223">Dioxygenase</keyword>
<dbReference type="AlphaFoldDB" id="A0A1U7JIG9"/>
<name>A0A1U7JIG9_9HYPH</name>
<sequence>MQEAQTHLPDGFHFFPSFLDQAAQNALVEDIRGVVAQAPLFQPVMPRSGKPLSVKMSNCGPLGWVADINGYRYQDRHPVTGTPWPAMPPRLVDIWQQVADCPAQPEACLINHYGEAAKMGLHQDRDEQTFDAPVVSISLGDTAVFRIGGTKRGGKTLPITLNSGDVIVFGGPARLCYHGISRVYPDSSTLLKGGGRLNLTLRRVTPF</sequence>
<dbReference type="Proteomes" id="UP000185783">
    <property type="component" value="Unassembled WGS sequence"/>
</dbReference>
<comment type="cofactor">
    <cofactor evidence="6">
        <name>Fe(2+)</name>
        <dbReference type="ChEBI" id="CHEBI:29033"/>
    </cofactor>
    <text evidence="6">Binds 1 Fe(2+) ion per subunit.</text>
</comment>
<feature type="binding site" evidence="6">
    <location>
        <position position="124"/>
    </location>
    <ligand>
        <name>Fe cation</name>
        <dbReference type="ChEBI" id="CHEBI:24875"/>
        <note>catalytic</note>
    </ligand>
</feature>
<proteinExistence type="predicted"/>
<reference evidence="8 9" key="1">
    <citation type="submission" date="2016-03" db="EMBL/GenBank/DDBJ databases">
        <title>Genome sequence of Nesiotobacter sp. nov., a moderately halophilic alphaproteobacterium isolated from the Yellow Sea, China.</title>
        <authorList>
            <person name="Zhang G."/>
            <person name="Zhang R."/>
        </authorList>
    </citation>
    <scope>NUCLEOTIDE SEQUENCE [LARGE SCALE GENOMIC DNA]</scope>
    <source>
        <strain evidence="8 9">WB1-6</strain>
    </source>
</reference>
<dbReference type="InterPro" id="IPR037151">
    <property type="entry name" value="AlkB-like_sf"/>
</dbReference>
<dbReference type="InterPro" id="IPR004574">
    <property type="entry name" value="Alkb"/>
</dbReference>
<evidence type="ECO:0000256" key="3">
    <source>
        <dbReference type="ARBA" id="ARBA00023002"/>
    </source>
</evidence>
<evidence type="ECO:0000256" key="5">
    <source>
        <dbReference type="PIRSR" id="PIRSR604574-1"/>
    </source>
</evidence>
<keyword evidence="4 6" id="KW-0408">Iron</keyword>
<dbReference type="PANTHER" id="PTHR16557:SF2">
    <property type="entry name" value="NUCLEIC ACID DIOXYGENASE ALKBH1"/>
    <property type="match status" value="1"/>
</dbReference>
<dbReference type="PANTHER" id="PTHR16557">
    <property type="entry name" value="ALKYLATED DNA REPAIR PROTEIN ALKB-RELATED"/>
    <property type="match status" value="1"/>
</dbReference>
<dbReference type="STRING" id="197461.A3843_08870"/>
<comment type="caution">
    <text evidence="8">The sequence shown here is derived from an EMBL/GenBank/DDBJ whole genome shotgun (WGS) entry which is preliminary data.</text>
</comment>
<feature type="binding site" evidence="5">
    <location>
        <begin position="111"/>
        <end position="113"/>
    </location>
    <ligand>
        <name>2-oxoglutarate</name>
        <dbReference type="ChEBI" id="CHEBI:16810"/>
    </ligand>
</feature>
<feature type="domain" description="Fe2OG dioxygenase" evidence="7">
    <location>
        <begin position="104"/>
        <end position="205"/>
    </location>
</feature>
<evidence type="ECO:0000256" key="4">
    <source>
        <dbReference type="ARBA" id="ARBA00023004"/>
    </source>
</evidence>